<dbReference type="GO" id="GO:0031515">
    <property type="term" value="C:tRNA (m1A) methyltransferase complex"/>
    <property type="evidence" value="ECO:0007669"/>
    <property type="project" value="UniProtKB-UniRule"/>
</dbReference>
<dbReference type="Gene3D" id="3.40.50.150">
    <property type="entry name" value="Vaccinia Virus protein VP39"/>
    <property type="match status" value="1"/>
</dbReference>
<evidence type="ECO:0000256" key="5">
    <source>
        <dbReference type="ARBA" id="ARBA00022694"/>
    </source>
</evidence>
<evidence type="ECO:0000256" key="9">
    <source>
        <dbReference type="PIRSR" id="PIRSR017269-1"/>
    </source>
</evidence>
<dbReference type="InterPro" id="IPR014816">
    <property type="entry name" value="tRNA_MeTrfase_Gcd14"/>
</dbReference>
<gene>
    <name evidence="12" type="primary">LOC113788352</name>
</gene>
<keyword evidence="6 8" id="KW-0539">Nucleus</keyword>
<evidence type="ECO:0000313" key="11">
    <source>
        <dbReference type="Proteomes" id="UP000515146"/>
    </source>
</evidence>
<dbReference type="AlphaFoldDB" id="A0A6P6XJA0"/>
<dbReference type="InterPro" id="IPR049470">
    <property type="entry name" value="TRM61_C"/>
</dbReference>
<organism evidence="11 12">
    <name type="scientific">Dermatophagoides pteronyssinus</name>
    <name type="common">European house dust mite</name>
    <dbReference type="NCBI Taxonomy" id="6956"/>
    <lineage>
        <taxon>Eukaryota</taxon>
        <taxon>Metazoa</taxon>
        <taxon>Ecdysozoa</taxon>
        <taxon>Arthropoda</taxon>
        <taxon>Chelicerata</taxon>
        <taxon>Arachnida</taxon>
        <taxon>Acari</taxon>
        <taxon>Acariformes</taxon>
        <taxon>Sarcoptiformes</taxon>
        <taxon>Astigmata</taxon>
        <taxon>Psoroptidia</taxon>
        <taxon>Analgoidea</taxon>
        <taxon>Pyroglyphidae</taxon>
        <taxon>Dermatophagoidinae</taxon>
        <taxon>Dermatophagoides</taxon>
    </lineage>
</organism>
<comment type="function">
    <text evidence="8">Catalytic subunit of tRNA (adenine-N(1)-)-methyltransferase, which catalyzes the formation of N(1)-methyladenine at position 58 (m1A58) in initiator methionyl-tRNA.</text>
</comment>
<keyword evidence="4 8" id="KW-0949">S-adenosyl-L-methionine</keyword>
<evidence type="ECO:0000259" key="10">
    <source>
        <dbReference type="Pfam" id="PF08704"/>
    </source>
</evidence>
<dbReference type="InParanoid" id="A0A6P6XJA0"/>
<name>A0A6P6XJA0_DERPT</name>
<dbReference type="PIRSF" id="PIRSF017269">
    <property type="entry name" value="GCD14"/>
    <property type="match status" value="1"/>
</dbReference>
<dbReference type="Proteomes" id="UP000515146">
    <property type="component" value="Unplaced"/>
</dbReference>
<keyword evidence="3 8" id="KW-0808">Transferase</keyword>
<keyword evidence="5 8" id="KW-0819">tRNA processing</keyword>
<reference evidence="12" key="1">
    <citation type="submission" date="2025-08" db="UniProtKB">
        <authorList>
            <consortium name="RefSeq"/>
        </authorList>
    </citation>
    <scope>IDENTIFICATION</scope>
    <source>
        <strain evidence="12">Airmid</strain>
    </source>
</reference>
<comment type="catalytic activity">
    <reaction evidence="8">
        <text>adenosine(58) in tRNA + S-adenosyl-L-methionine = N(1)-methyladenosine(58) in tRNA + S-adenosyl-L-homocysteine + H(+)</text>
        <dbReference type="Rhea" id="RHEA:43152"/>
        <dbReference type="Rhea" id="RHEA-COMP:10365"/>
        <dbReference type="Rhea" id="RHEA-COMP:10366"/>
        <dbReference type="ChEBI" id="CHEBI:15378"/>
        <dbReference type="ChEBI" id="CHEBI:57856"/>
        <dbReference type="ChEBI" id="CHEBI:59789"/>
        <dbReference type="ChEBI" id="CHEBI:74411"/>
        <dbReference type="ChEBI" id="CHEBI:74491"/>
        <dbReference type="EC" id="2.1.1.220"/>
    </reaction>
</comment>
<dbReference type="InterPro" id="IPR029063">
    <property type="entry name" value="SAM-dependent_MTases_sf"/>
</dbReference>
<dbReference type="GO" id="GO:0030488">
    <property type="term" value="P:tRNA methylation"/>
    <property type="evidence" value="ECO:0007669"/>
    <property type="project" value="InterPro"/>
</dbReference>
<proteinExistence type="inferred from homology"/>
<comment type="catalytic activity">
    <reaction evidence="7">
        <text>an adenosine in mRNA + S-adenosyl-L-methionine = an N(1)-methyladenosine in mRNA + S-adenosyl-L-homocysteine + H(+)</text>
        <dbReference type="Rhea" id="RHEA:55392"/>
        <dbReference type="Rhea" id="RHEA-COMP:12414"/>
        <dbReference type="Rhea" id="RHEA-COMP:12415"/>
        <dbReference type="ChEBI" id="CHEBI:15378"/>
        <dbReference type="ChEBI" id="CHEBI:57856"/>
        <dbReference type="ChEBI" id="CHEBI:59789"/>
        <dbReference type="ChEBI" id="CHEBI:74411"/>
        <dbReference type="ChEBI" id="CHEBI:74491"/>
    </reaction>
</comment>
<dbReference type="Pfam" id="PF08704">
    <property type="entry name" value="GCD14"/>
    <property type="match status" value="1"/>
</dbReference>
<dbReference type="PANTHER" id="PTHR12133">
    <property type="entry name" value="TRNA (ADENINE(58)-N(1))-METHYLTRANSFERASE"/>
    <property type="match status" value="1"/>
</dbReference>
<evidence type="ECO:0000256" key="4">
    <source>
        <dbReference type="ARBA" id="ARBA00022691"/>
    </source>
</evidence>
<comment type="similarity">
    <text evidence="8">Belongs to the class I-like SAM-binding methyltransferase superfamily. TRM61 family.</text>
</comment>
<feature type="binding site" evidence="9">
    <location>
        <position position="101"/>
    </location>
    <ligand>
        <name>S-adenosyl-L-methionine</name>
        <dbReference type="ChEBI" id="CHEBI:59789"/>
    </ligand>
</feature>
<evidence type="ECO:0000256" key="3">
    <source>
        <dbReference type="ARBA" id="ARBA00022679"/>
    </source>
</evidence>
<evidence type="ECO:0000256" key="8">
    <source>
        <dbReference type="PIRNR" id="PIRNR017269"/>
    </source>
</evidence>
<comment type="subcellular location">
    <subcellularLocation>
        <location evidence="1 8">Nucleus</location>
    </subcellularLocation>
</comment>
<evidence type="ECO:0000256" key="7">
    <source>
        <dbReference type="ARBA" id="ARBA00048481"/>
    </source>
</evidence>
<keyword evidence="11" id="KW-1185">Reference proteome</keyword>
<dbReference type="GO" id="GO:0160107">
    <property type="term" value="F:tRNA (adenine(58)-N1)-methyltransferase activity"/>
    <property type="evidence" value="ECO:0007669"/>
    <property type="project" value="UniProtKB-EC"/>
</dbReference>
<dbReference type="PROSITE" id="PS51620">
    <property type="entry name" value="SAM_TRM61"/>
    <property type="match status" value="1"/>
</dbReference>
<sequence>MSTRHGVFHAEDIIYQTYGTTIYARNKPKKSLILLKLTAELNTHCIDYVTQIVYTHDIALATVWLNLFSGAKIIETGTGSGSVTVSFARSVGSNGRVYTFEANSDRYQNFRKLIDDLKLTNVEIENRDVYEKGLQPSAEESENFADGVFLDLPEPWRVLKHVKKVLKPCSVVVSFSPSIEQVLETKEEMNRQGFQDIESIEIIMQPWGVFPREQMDEKRRKVQDSRQNSFKKPISLELPMVFETSPFALYAQESYPHTGYLIMGCQPPLDEDGIDFLPQDSKSRLRAHNIKANPN</sequence>
<feature type="binding site" evidence="9">
    <location>
        <position position="151"/>
    </location>
    <ligand>
        <name>S-adenosyl-L-methionine</name>
        <dbReference type="ChEBI" id="CHEBI:59789"/>
    </ligand>
</feature>
<evidence type="ECO:0000256" key="1">
    <source>
        <dbReference type="ARBA" id="ARBA00004123"/>
    </source>
</evidence>
<feature type="binding site" evidence="9">
    <location>
        <position position="128"/>
    </location>
    <ligand>
        <name>S-adenosyl-L-methionine</name>
        <dbReference type="ChEBI" id="CHEBI:59789"/>
    </ligand>
</feature>
<dbReference type="GO" id="GO:0005634">
    <property type="term" value="C:nucleus"/>
    <property type="evidence" value="ECO:0007669"/>
    <property type="project" value="UniProtKB-SubCell"/>
</dbReference>
<evidence type="ECO:0000313" key="12">
    <source>
        <dbReference type="RefSeq" id="XP_027193615.1"/>
    </source>
</evidence>
<dbReference type="KEGG" id="dpte:113788352"/>
<evidence type="ECO:0000256" key="6">
    <source>
        <dbReference type="ARBA" id="ARBA00023242"/>
    </source>
</evidence>
<dbReference type="PANTHER" id="PTHR12133:SF2">
    <property type="entry name" value="TRNA (ADENINE(58)-N(1))-METHYLTRANSFERASE CATALYTIC SUBUNIT TRMT61A"/>
    <property type="match status" value="1"/>
</dbReference>
<evidence type="ECO:0000256" key="2">
    <source>
        <dbReference type="ARBA" id="ARBA00022603"/>
    </source>
</evidence>
<dbReference type="CDD" id="cd02440">
    <property type="entry name" value="AdoMet_MTases"/>
    <property type="match status" value="1"/>
</dbReference>
<keyword evidence="2 8" id="KW-0489">Methyltransferase</keyword>
<dbReference type="OrthoDB" id="5585464at2759"/>
<dbReference type="EC" id="2.1.1.220" evidence="8"/>
<feature type="domain" description="tRNA (adenine(58)-N(1))-methyltransferase catalytic subunit TRM61 C-terminal" evidence="10">
    <location>
        <begin position="34"/>
        <end position="225"/>
    </location>
</feature>
<dbReference type="SUPFAM" id="SSF53335">
    <property type="entry name" value="S-adenosyl-L-methionine-dependent methyltransferases"/>
    <property type="match status" value="1"/>
</dbReference>
<protein>
    <recommendedName>
        <fullName evidence="8">tRNA (adenine(58)-N(1))-methyltransferase catalytic subunit TRMT61A</fullName>
        <ecNumber evidence="8">2.1.1.220</ecNumber>
    </recommendedName>
</protein>
<accession>A0A6P6XJA0</accession>
<dbReference type="RefSeq" id="XP_027193615.1">
    <property type="nucleotide sequence ID" value="XM_027337814.1"/>
</dbReference>